<feature type="region of interest" description="Disordered" evidence="1">
    <location>
        <begin position="227"/>
        <end position="276"/>
    </location>
</feature>
<feature type="compositionally biased region" description="Polar residues" evidence="1">
    <location>
        <begin position="229"/>
        <end position="244"/>
    </location>
</feature>
<dbReference type="PROSITE" id="PS01159">
    <property type="entry name" value="WW_DOMAIN_1"/>
    <property type="match status" value="1"/>
</dbReference>
<dbReference type="Proteomes" id="UP000265703">
    <property type="component" value="Unassembled WGS sequence"/>
</dbReference>
<keyword evidence="4" id="KW-1185">Reference proteome</keyword>
<evidence type="ECO:0000313" key="3">
    <source>
        <dbReference type="EMBL" id="RIA99576.1"/>
    </source>
</evidence>
<feature type="compositionally biased region" description="Basic and acidic residues" evidence="1">
    <location>
        <begin position="12"/>
        <end position="28"/>
    </location>
</feature>
<dbReference type="EMBL" id="QKYT01000003">
    <property type="protein sequence ID" value="RIA99576.1"/>
    <property type="molecule type" value="Genomic_DNA"/>
</dbReference>
<dbReference type="OrthoDB" id="2444812at2759"/>
<dbReference type="Gene3D" id="2.20.70.10">
    <property type="match status" value="1"/>
</dbReference>
<protein>
    <recommendedName>
        <fullName evidence="2">WW domain-containing protein</fullName>
    </recommendedName>
</protein>
<feature type="compositionally biased region" description="Basic residues" evidence="1">
    <location>
        <begin position="388"/>
        <end position="400"/>
    </location>
</feature>
<evidence type="ECO:0000259" key="2">
    <source>
        <dbReference type="PROSITE" id="PS50020"/>
    </source>
</evidence>
<name>A0A397TRN7_9GLOM</name>
<feature type="region of interest" description="Disordered" evidence="1">
    <location>
        <begin position="1"/>
        <end position="103"/>
    </location>
</feature>
<dbReference type="AlphaFoldDB" id="A0A397TRN7"/>
<dbReference type="SUPFAM" id="SSF51045">
    <property type="entry name" value="WW domain"/>
    <property type="match status" value="1"/>
</dbReference>
<proteinExistence type="predicted"/>
<comment type="caution">
    <text evidence="3">The sequence shown here is derived from an EMBL/GenBank/DDBJ whole genome shotgun (WGS) entry which is preliminary data.</text>
</comment>
<accession>A0A397TRN7</accession>
<feature type="domain" description="WW" evidence="2">
    <location>
        <begin position="122"/>
        <end position="156"/>
    </location>
</feature>
<reference evidence="3 4" key="1">
    <citation type="submission" date="2018-06" db="EMBL/GenBank/DDBJ databases">
        <title>Comparative genomics reveals the genomic features of Rhizophagus irregularis, R. cerebriforme, R. diaphanum and Gigaspora rosea, and their symbiotic lifestyle signature.</title>
        <authorList>
            <person name="Morin E."/>
            <person name="San Clemente H."/>
            <person name="Chen E.C.H."/>
            <person name="De La Providencia I."/>
            <person name="Hainaut M."/>
            <person name="Kuo A."/>
            <person name="Kohler A."/>
            <person name="Murat C."/>
            <person name="Tang N."/>
            <person name="Roy S."/>
            <person name="Loubradou J."/>
            <person name="Henrissat B."/>
            <person name="Grigoriev I.V."/>
            <person name="Corradi N."/>
            <person name="Roux C."/>
            <person name="Martin F.M."/>
        </authorList>
    </citation>
    <scope>NUCLEOTIDE SEQUENCE [LARGE SCALE GENOMIC DNA]</scope>
    <source>
        <strain evidence="3 4">DAOM 227022</strain>
    </source>
</reference>
<feature type="compositionally biased region" description="Polar residues" evidence="1">
    <location>
        <begin position="1"/>
        <end position="11"/>
    </location>
</feature>
<organism evidence="3 4">
    <name type="scientific">Glomus cerebriforme</name>
    <dbReference type="NCBI Taxonomy" id="658196"/>
    <lineage>
        <taxon>Eukaryota</taxon>
        <taxon>Fungi</taxon>
        <taxon>Fungi incertae sedis</taxon>
        <taxon>Mucoromycota</taxon>
        <taxon>Glomeromycotina</taxon>
        <taxon>Glomeromycetes</taxon>
        <taxon>Glomerales</taxon>
        <taxon>Glomeraceae</taxon>
        <taxon>Glomus</taxon>
    </lineage>
</organism>
<dbReference type="SMART" id="SM00456">
    <property type="entry name" value="WW"/>
    <property type="match status" value="1"/>
</dbReference>
<dbReference type="CDD" id="cd00201">
    <property type="entry name" value="WW"/>
    <property type="match status" value="1"/>
</dbReference>
<sequence>MSSTQLTNSDLSEPKEEILVTQEEKESTESDVSSTLNTQDQEVQSEDKQKDKVLESGTIVEEHDQPEDKLVVIKEEENDVNNHNLPNDKVSNQKELDNNENSTSNIVNTNEIEQISVENNDPSMVSHWSAVWDDNAQAYYYWNTVTNETTWENPENKNLMVQPVNSEYSEHDYYYYSQYGYYPEYYYGYDHSALVTPSSTTTATTTEPSTNPLDSILDKIDKEVKTKLDGNSSKAKKSSSTFDSRYNDNQDQQQHEQDEQHEKHEKVDKTSLISSSTDLDSYYDQNQMTTNDAEYQSFLAEHGGNGGDYTLTARFNAKTGKFQRDPTMNPEKFSADSKAIRQMSYFFDYDQFAESRGSSASNKRLSSDGDSIRSPKKLNKKDIEMFKQKKKEKKDMKKKSWLLSDD</sequence>
<evidence type="ECO:0000313" key="4">
    <source>
        <dbReference type="Proteomes" id="UP000265703"/>
    </source>
</evidence>
<dbReference type="Pfam" id="PF00397">
    <property type="entry name" value="WW"/>
    <property type="match status" value="1"/>
</dbReference>
<feature type="compositionally biased region" description="Polar residues" evidence="1">
    <location>
        <begin position="30"/>
        <end position="42"/>
    </location>
</feature>
<feature type="compositionally biased region" description="Basic and acidic residues" evidence="1">
    <location>
        <begin position="245"/>
        <end position="269"/>
    </location>
</feature>
<dbReference type="InterPro" id="IPR036020">
    <property type="entry name" value="WW_dom_sf"/>
</dbReference>
<gene>
    <name evidence="3" type="ORF">C1645_278459</name>
</gene>
<feature type="region of interest" description="Disordered" evidence="1">
    <location>
        <begin position="355"/>
        <end position="406"/>
    </location>
</feature>
<dbReference type="InterPro" id="IPR001202">
    <property type="entry name" value="WW_dom"/>
</dbReference>
<dbReference type="PROSITE" id="PS50020">
    <property type="entry name" value="WW_DOMAIN_2"/>
    <property type="match status" value="1"/>
</dbReference>
<evidence type="ECO:0000256" key="1">
    <source>
        <dbReference type="SAM" id="MobiDB-lite"/>
    </source>
</evidence>
<feature type="compositionally biased region" description="Basic and acidic residues" evidence="1">
    <location>
        <begin position="45"/>
        <end position="75"/>
    </location>
</feature>